<evidence type="ECO:0000313" key="1">
    <source>
        <dbReference type="EMBL" id="KAG7345213.1"/>
    </source>
</evidence>
<accession>A0A9K3KLX4</accession>
<evidence type="ECO:0000313" key="2">
    <source>
        <dbReference type="Proteomes" id="UP000693970"/>
    </source>
</evidence>
<keyword evidence="2" id="KW-1185">Reference proteome</keyword>
<organism evidence="1 2">
    <name type="scientific">Nitzschia inconspicua</name>
    <dbReference type="NCBI Taxonomy" id="303405"/>
    <lineage>
        <taxon>Eukaryota</taxon>
        <taxon>Sar</taxon>
        <taxon>Stramenopiles</taxon>
        <taxon>Ochrophyta</taxon>
        <taxon>Bacillariophyta</taxon>
        <taxon>Bacillariophyceae</taxon>
        <taxon>Bacillariophycidae</taxon>
        <taxon>Bacillariales</taxon>
        <taxon>Bacillariaceae</taxon>
        <taxon>Nitzschia</taxon>
    </lineage>
</organism>
<name>A0A9K3KLX4_9STRA</name>
<dbReference type="EMBL" id="JAGRRH010000022">
    <property type="protein sequence ID" value="KAG7345213.1"/>
    <property type="molecule type" value="Genomic_DNA"/>
</dbReference>
<gene>
    <name evidence="1" type="ORF">IV203_032744</name>
</gene>
<protein>
    <submittedName>
        <fullName evidence="1">Uncharacterized protein</fullName>
    </submittedName>
</protein>
<dbReference type="Proteomes" id="UP000693970">
    <property type="component" value="Unassembled WGS sequence"/>
</dbReference>
<reference evidence="1" key="1">
    <citation type="journal article" date="2021" name="Sci. Rep.">
        <title>Diploid genomic architecture of Nitzschia inconspicua, an elite biomass production diatom.</title>
        <authorList>
            <person name="Oliver A."/>
            <person name="Podell S."/>
            <person name="Pinowska A."/>
            <person name="Traller J.C."/>
            <person name="Smith S.R."/>
            <person name="McClure R."/>
            <person name="Beliaev A."/>
            <person name="Bohutskyi P."/>
            <person name="Hill E.A."/>
            <person name="Rabines A."/>
            <person name="Zheng H."/>
            <person name="Allen L.Z."/>
            <person name="Kuo A."/>
            <person name="Grigoriev I.V."/>
            <person name="Allen A.E."/>
            <person name="Hazlebeck D."/>
            <person name="Allen E.E."/>
        </authorList>
    </citation>
    <scope>NUCLEOTIDE SEQUENCE</scope>
    <source>
        <strain evidence="1">Hildebrandi</strain>
    </source>
</reference>
<comment type="caution">
    <text evidence="1">The sequence shown here is derived from an EMBL/GenBank/DDBJ whole genome shotgun (WGS) entry which is preliminary data.</text>
</comment>
<proteinExistence type="predicted"/>
<sequence length="146" mass="15614">MGPWTGVIPRGVAELAEYNPALFGGSSLRQSTDGLVGVFSEGHALGDMGPDGVFKWVRSCDGVMSAQRNFLCSRQQVAEVGVDLGNDLFCTCLITWACRARWEVGSIKVSSGMGGILFVLRHDKDQMAIVSEVRSDAFGVGEEILG</sequence>
<dbReference type="AlphaFoldDB" id="A0A9K3KLX4"/>
<reference evidence="1" key="2">
    <citation type="submission" date="2021-04" db="EMBL/GenBank/DDBJ databases">
        <authorList>
            <person name="Podell S."/>
        </authorList>
    </citation>
    <scope>NUCLEOTIDE SEQUENCE</scope>
    <source>
        <strain evidence="1">Hildebrandi</strain>
    </source>
</reference>